<dbReference type="InterPro" id="IPR050300">
    <property type="entry name" value="GDXG_lipolytic_enzyme"/>
</dbReference>
<dbReference type="PROSITE" id="PS00122">
    <property type="entry name" value="CARBOXYLESTERASE_B_1"/>
    <property type="match status" value="1"/>
</dbReference>
<evidence type="ECO:0000256" key="1">
    <source>
        <dbReference type="ARBA" id="ARBA00010515"/>
    </source>
</evidence>
<dbReference type="InterPro" id="IPR019826">
    <property type="entry name" value="Carboxylesterase_B_AS"/>
</dbReference>
<comment type="similarity">
    <text evidence="1">Belongs to the 'GDXG' lipolytic enzyme family.</text>
</comment>
<dbReference type="Proteomes" id="UP000318661">
    <property type="component" value="Unassembled WGS sequence"/>
</dbReference>
<organism evidence="4 5">
    <name type="scientific">Candidatus Segetimicrobium genomatis</name>
    <dbReference type="NCBI Taxonomy" id="2569760"/>
    <lineage>
        <taxon>Bacteria</taxon>
        <taxon>Bacillati</taxon>
        <taxon>Candidatus Sysuimicrobiota</taxon>
        <taxon>Candidatus Sysuimicrobiia</taxon>
        <taxon>Candidatus Sysuimicrobiales</taxon>
        <taxon>Candidatus Segetimicrobiaceae</taxon>
        <taxon>Candidatus Segetimicrobium</taxon>
    </lineage>
</organism>
<dbReference type="Pfam" id="PF07859">
    <property type="entry name" value="Abhydrolase_3"/>
    <property type="match status" value="1"/>
</dbReference>
<dbReference type="PANTHER" id="PTHR48081:SF8">
    <property type="entry name" value="ALPHA_BETA HYDROLASE FOLD-3 DOMAIN-CONTAINING PROTEIN-RELATED"/>
    <property type="match status" value="1"/>
</dbReference>
<dbReference type="Gene3D" id="3.40.50.1820">
    <property type="entry name" value="alpha/beta hydrolase"/>
    <property type="match status" value="1"/>
</dbReference>
<accession>A0A537LK75</accession>
<protein>
    <submittedName>
        <fullName evidence="4">Alpha/beta hydrolase</fullName>
    </submittedName>
</protein>
<evidence type="ECO:0000256" key="2">
    <source>
        <dbReference type="ARBA" id="ARBA00022801"/>
    </source>
</evidence>
<dbReference type="AlphaFoldDB" id="A0A537LK75"/>
<keyword evidence="2 4" id="KW-0378">Hydrolase</keyword>
<feature type="domain" description="Alpha/beta hydrolase fold-3" evidence="3">
    <location>
        <begin position="78"/>
        <end position="284"/>
    </location>
</feature>
<gene>
    <name evidence="4" type="ORF">E6G99_04480</name>
</gene>
<reference evidence="4 5" key="1">
    <citation type="journal article" date="2019" name="Nat. Microbiol.">
        <title>Mediterranean grassland soil C-N compound turnover is dependent on rainfall and depth, and is mediated by genomically divergent microorganisms.</title>
        <authorList>
            <person name="Diamond S."/>
            <person name="Andeer P.F."/>
            <person name="Li Z."/>
            <person name="Crits-Christoph A."/>
            <person name="Burstein D."/>
            <person name="Anantharaman K."/>
            <person name="Lane K.R."/>
            <person name="Thomas B.C."/>
            <person name="Pan C."/>
            <person name="Northen T.R."/>
            <person name="Banfield J.F."/>
        </authorList>
    </citation>
    <scope>NUCLEOTIDE SEQUENCE [LARGE SCALE GENOMIC DNA]</scope>
    <source>
        <strain evidence="4">NP_2</strain>
    </source>
</reference>
<dbReference type="PANTHER" id="PTHR48081">
    <property type="entry name" value="AB HYDROLASE SUPERFAMILY PROTEIN C4A8.06C"/>
    <property type="match status" value="1"/>
</dbReference>
<evidence type="ECO:0000313" key="4">
    <source>
        <dbReference type="EMBL" id="TMJ08411.1"/>
    </source>
</evidence>
<dbReference type="InterPro" id="IPR029058">
    <property type="entry name" value="AB_hydrolase_fold"/>
</dbReference>
<proteinExistence type="inferred from homology"/>
<evidence type="ECO:0000313" key="5">
    <source>
        <dbReference type="Proteomes" id="UP000318661"/>
    </source>
</evidence>
<dbReference type="EMBL" id="VBAJ01000101">
    <property type="protein sequence ID" value="TMJ08411.1"/>
    <property type="molecule type" value="Genomic_DNA"/>
</dbReference>
<name>A0A537LK75_9BACT</name>
<evidence type="ECO:0000259" key="3">
    <source>
        <dbReference type="Pfam" id="PF07859"/>
    </source>
</evidence>
<dbReference type="GO" id="GO:0016787">
    <property type="term" value="F:hydrolase activity"/>
    <property type="evidence" value="ECO:0007669"/>
    <property type="project" value="UniProtKB-KW"/>
</dbReference>
<comment type="caution">
    <text evidence="4">The sequence shown here is derived from an EMBL/GenBank/DDBJ whole genome shotgun (WGS) entry which is preliminary data.</text>
</comment>
<dbReference type="FunFam" id="3.40.50.1820:FF:000089">
    <property type="entry name" value="Alpha/beta hydrolase"/>
    <property type="match status" value="1"/>
</dbReference>
<dbReference type="SUPFAM" id="SSF53474">
    <property type="entry name" value="alpha/beta-Hydrolases"/>
    <property type="match status" value="1"/>
</dbReference>
<dbReference type="InterPro" id="IPR013094">
    <property type="entry name" value="AB_hydrolase_3"/>
</dbReference>
<sequence length="316" mass="33791">MPLHASAKAFLDQRAAMGVRPVQELSVEEARAQAIRVARAAGPGDPVARSEDLTIPGPLGTIPIRLYTPVDKSSLPVLVYFHGGGWVVGNLDTVDQFCRMMANAAGCMVVSVNYRHAPEYKFPAAVEDAYAGTRWASQHAQTFGGDPTRLAVSGSSAGGNLAAVVALAASDRGGPPLSYQLLIVPVIDSAFDTPSYRENAEGYGLTSEGMRWYWRHYLTTDADGRHPYASPLHAPTLRGLPPAFVATAEFDPLRDEGEAYAARLRNEGVPVTHKRYAGMVHGFLGPEADTDMAAALRAAFQKPASQAPPAPRLKRA</sequence>